<dbReference type="Proteomes" id="UP001497457">
    <property type="component" value="Chromosome 4rd"/>
</dbReference>
<feature type="compositionally biased region" description="Low complexity" evidence="1">
    <location>
        <begin position="336"/>
        <end position="351"/>
    </location>
</feature>
<dbReference type="PANTHER" id="PTHR33087:SF21">
    <property type="entry name" value="OS03G0782100 PROTEIN"/>
    <property type="match status" value="1"/>
</dbReference>
<evidence type="ECO:0000313" key="2">
    <source>
        <dbReference type="EMBL" id="CAL5060194.1"/>
    </source>
</evidence>
<dbReference type="AlphaFoldDB" id="A0ABC9ENZ1"/>
<organism evidence="2 3">
    <name type="scientific">Urochloa decumbens</name>
    <dbReference type="NCBI Taxonomy" id="240449"/>
    <lineage>
        <taxon>Eukaryota</taxon>
        <taxon>Viridiplantae</taxon>
        <taxon>Streptophyta</taxon>
        <taxon>Embryophyta</taxon>
        <taxon>Tracheophyta</taxon>
        <taxon>Spermatophyta</taxon>
        <taxon>Magnoliopsida</taxon>
        <taxon>Liliopsida</taxon>
        <taxon>Poales</taxon>
        <taxon>Poaceae</taxon>
        <taxon>PACMAD clade</taxon>
        <taxon>Panicoideae</taxon>
        <taxon>Panicodae</taxon>
        <taxon>Paniceae</taxon>
        <taxon>Melinidinae</taxon>
        <taxon>Urochloa</taxon>
    </lineage>
</organism>
<dbReference type="InterPro" id="IPR053253">
    <property type="entry name" value="Sex_diff_modulator"/>
</dbReference>
<gene>
    <name evidence="2" type="ORF">URODEC1_LOCUS97045</name>
</gene>
<accession>A0ABC9ENZ1</accession>
<feature type="compositionally biased region" description="Polar residues" evidence="1">
    <location>
        <begin position="241"/>
        <end position="251"/>
    </location>
</feature>
<feature type="compositionally biased region" description="Basic and acidic residues" evidence="1">
    <location>
        <begin position="490"/>
        <end position="506"/>
    </location>
</feature>
<name>A0ABC9ENZ1_9POAL</name>
<proteinExistence type="predicted"/>
<reference evidence="3" key="1">
    <citation type="submission" date="2024-06" db="EMBL/GenBank/DDBJ databases">
        <authorList>
            <person name="Ryan C."/>
        </authorList>
    </citation>
    <scope>NUCLEOTIDE SEQUENCE [LARGE SCALE GENOMIC DNA]</scope>
</reference>
<feature type="region of interest" description="Disordered" evidence="1">
    <location>
        <begin position="281"/>
        <end position="385"/>
    </location>
</feature>
<feature type="region of interest" description="Disordered" evidence="1">
    <location>
        <begin position="632"/>
        <end position="666"/>
    </location>
</feature>
<evidence type="ECO:0000313" key="3">
    <source>
        <dbReference type="Proteomes" id="UP001497457"/>
    </source>
</evidence>
<protein>
    <submittedName>
        <fullName evidence="2">Uncharacterized protein</fullName>
    </submittedName>
</protein>
<sequence>MDFEFAPGDVMLRPMRITACAPRTMLMREAERELQLTALVAAQVDARAPLTCDMLLRDAPHQLRVPGDAIKIKRLGQGLFLLQFGCMEQRNTVHARRRFQCGEAVLHLRPWGRHFQASDGSLHRGLRYHARVCIEGVPDHAHQGEAVSQLFAPPAFVDKVDCVVEKEAERSCFTVWVWMAAPSDLARSGTLKIVEPVLPPEDQYDGDGSMEWQQLRERPIKTLDYQVLIHLDRVLDYTAPPRSTSQQSYASDISGIPPDADPLPECPETYRFDWYLGVPDGEPAPAHGHAGHSEGRRRERSPPPRGGGGGGGFRQAPPPNKHDVARSSVFGRLGPASGASGGSSIYSGGRRYTAREVQEGRTKQVWSRRQEEGEPMRKGDSMLFRSPDDSFLVGETQWSDHRMADPMQEEAIRAPCPRQLRSARPQRSVEPTVAMADLAMPNNKEGDKGVLVNTSAVEPSVVQGQAKHARQSNMTTTAVDACLEEHMASAEAAKGAEREVTPPRELEDLEESRQAAMAVAVTASLLAAQDVAEEDDLAGIELGGGPEETQVYADGPDAGPEAGLLFDLNIECVEHPLDGLISNGLAQEKMTPGRHVLGHAEGRLNKEVGERAGHKSSPRGLARLTIPLRKSLLCNPSPRPKAPAMKKQATAEPGKRTTKGSGINPSVTIDDQATEFLLKATGNIIQDNESTDQKQQRLGEQFVSTIQENTVEDMRTAFGLPAIGGVDVLSPLFLEVADGYDA</sequence>
<keyword evidence="3" id="KW-1185">Reference proteome</keyword>
<feature type="region of interest" description="Disordered" evidence="1">
    <location>
        <begin position="490"/>
        <end position="509"/>
    </location>
</feature>
<feature type="region of interest" description="Disordered" evidence="1">
    <location>
        <begin position="240"/>
        <end position="260"/>
    </location>
</feature>
<evidence type="ECO:0000256" key="1">
    <source>
        <dbReference type="SAM" id="MobiDB-lite"/>
    </source>
</evidence>
<feature type="compositionally biased region" description="Basic and acidic residues" evidence="1">
    <location>
        <begin position="291"/>
        <end position="302"/>
    </location>
</feature>
<reference evidence="2 3" key="2">
    <citation type="submission" date="2024-10" db="EMBL/GenBank/DDBJ databases">
        <authorList>
            <person name="Ryan C."/>
        </authorList>
    </citation>
    <scope>NUCLEOTIDE SEQUENCE [LARGE SCALE GENOMIC DNA]</scope>
</reference>
<feature type="compositionally biased region" description="Basic and acidic residues" evidence="1">
    <location>
        <begin position="353"/>
        <end position="380"/>
    </location>
</feature>
<dbReference type="EMBL" id="OZ075114">
    <property type="protein sequence ID" value="CAL5060194.1"/>
    <property type="molecule type" value="Genomic_DNA"/>
</dbReference>
<dbReference type="PANTHER" id="PTHR33087">
    <property type="entry name" value="OS07G0539200 PROTEIN"/>
    <property type="match status" value="1"/>
</dbReference>